<organism evidence="1 2">
    <name type="scientific">Algoriphagus sediminis</name>
    <dbReference type="NCBI Taxonomy" id="3057113"/>
    <lineage>
        <taxon>Bacteria</taxon>
        <taxon>Pseudomonadati</taxon>
        <taxon>Bacteroidota</taxon>
        <taxon>Cytophagia</taxon>
        <taxon>Cytophagales</taxon>
        <taxon>Cyclobacteriaceae</taxon>
        <taxon>Algoriphagus</taxon>
    </lineage>
</organism>
<gene>
    <name evidence="1" type="ORF">QVH07_04885</name>
</gene>
<dbReference type="InterPro" id="IPR009282">
    <property type="entry name" value="DUF937"/>
</dbReference>
<comment type="caution">
    <text evidence="1">The sequence shown here is derived from an EMBL/GenBank/DDBJ whole genome shotgun (WGS) entry which is preliminary data.</text>
</comment>
<accession>A0ABT7YAD4</accession>
<reference evidence="1" key="1">
    <citation type="submission" date="2023-06" db="EMBL/GenBank/DDBJ databases">
        <title>Robiginitalea aurantiacus sp. nov. and Algoriphagus sediminis sp. nov., isolated from coastal sediment.</title>
        <authorList>
            <person name="Zhou Z.Y."/>
            <person name="An J."/>
            <person name="Jia Y.W."/>
            <person name="Du Z.J."/>
        </authorList>
    </citation>
    <scope>NUCLEOTIDE SEQUENCE</scope>
    <source>
        <strain evidence="1">C2-7</strain>
    </source>
</reference>
<sequence>MLDQLLKAADGPLQEMLAGMNQDNPSKTANALESSLGSILQNKVASGDTSALMEMFSGKETNAGSSVVQALQGDVATDLIGKLGISKEQAMSIVSAALPMLMNFFNKRVNDAPQANEDIMSSVVSALQGNQGKVNPADLAGSLLGGGNGGGMDLGGLMDLGKGLFK</sequence>
<name>A0ABT7YAD4_9BACT</name>
<evidence type="ECO:0000313" key="2">
    <source>
        <dbReference type="Proteomes" id="UP001171916"/>
    </source>
</evidence>
<dbReference type="EMBL" id="JAUEPH010000002">
    <property type="protein sequence ID" value="MDN3203468.1"/>
    <property type="molecule type" value="Genomic_DNA"/>
</dbReference>
<dbReference type="RefSeq" id="WP_289999029.1">
    <property type="nucleotide sequence ID" value="NZ_JAUEPH010000002.1"/>
</dbReference>
<evidence type="ECO:0000313" key="1">
    <source>
        <dbReference type="EMBL" id="MDN3203468.1"/>
    </source>
</evidence>
<dbReference type="Proteomes" id="UP001171916">
    <property type="component" value="Unassembled WGS sequence"/>
</dbReference>
<keyword evidence="2" id="KW-1185">Reference proteome</keyword>
<protein>
    <submittedName>
        <fullName evidence="1">DUF937 domain-containing protein</fullName>
    </submittedName>
</protein>
<dbReference type="Pfam" id="PF06078">
    <property type="entry name" value="DUF937"/>
    <property type="match status" value="1"/>
</dbReference>
<proteinExistence type="predicted"/>